<dbReference type="Gramene" id="C.cajan_45802.t">
    <property type="protein sequence ID" value="C.cajan_45802.t.cds1"/>
    <property type="gene ID" value="C.cajan_45802"/>
</dbReference>
<reference evidence="1" key="1">
    <citation type="journal article" date="2012" name="Nat. Biotechnol.">
        <title>Draft genome sequence of pigeonpea (Cajanus cajan), an orphan legume crop of resource-poor farmers.</title>
        <authorList>
            <person name="Varshney R.K."/>
            <person name="Chen W."/>
            <person name="Li Y."/>
            <person name="Bharti A.K."/>
            <person name="Saxena R.K."/>
            <person name="Schlueter J.A."/>
            <person name="Donoghue M.T."/>
            <person name="Azam S."/>
            <person name="Fan G."/>
            <person name="Whaley A.M."/>
            <person name="Farmer A.D."/>
            <person name="Sheridan J."/>
            <person name="Iwata A."/>
            <person name="Tuteja R."/>
            <person name="Penmetsa R.V."/>
            <person name="Wu W."/>
            <person name="Upadhyaya H.D."/>
            <person name="Yang S.P."/>
            <person name="Shah T."/>
            <person name="Saxena K.B."/>
            <person name="Michael T."/>
            <person name="McCombie W.R."/>
            <person name="Yang B."/>
            <person name="Zhang G."/>
            <person name="Yang H."/>
            <person name="Wang J."/>
            <person name="Spillane C."/>
            <person name="Cook D.R."/>
            <person name="May G.D."/>
            <person name="Xu X."/>
            <person name="Jackson S.A."/>
        </authorList>
    </citation>
    <scope>NUCLEOTIDE SEQUENCE [LARGE SCALE GENOMIC DNA]</scope>
</reference>
<dbReference type="PANTHER" id="PTHR11439:SF455">
    <property type="entry name" value="RLK (RECEPTOR-LIKE PROTEIN KINASE) 8, PUTATIVE-RELATED"/>
    <property type="match status" value="1"/>
</dbReference>
<evidence type="ECO:0008006" key="3">
    <source>
        <dbReference type="Google" id="ProtNLM"/>
    </source>
</evidence>
<comment type="caution">
    <text evidence="1">The sequence shown here is derived from an EMBL/GenBank/DDBJ whole genome shotgun (WGS) entry which is preliminary data.</text>
</comment>
<name>A0A151UHE9_CAJCA</name>
<dbReference type="PANTHER" id="PTHR11439">
    <property type="entry name" value="GAG-POL-RELATED RETROTRANSPOSON"/>
    <property type="match status" value="1"/>
</dbReference>
<evidence type="ECO:0000313" key="1">
    <source>
        <dbReference type="EMBL" id="KYP78744.1"/>
    </source>
</evidence>
<accession>A0A151UHE9</accession>
<protein>
    <recommendedName>
        <fullName evidence="3">Retrovirus-related Pol polyprotein from transposon TNT 1-94</fullName>
    </recommendedName>
</protein>
<dbReference type="Proteomes" id="UP000075243">
    <property type="component" value="Unassembled WGS sequence"/>
</dbReference>
<evidence type="ECO:0000313" key="2">
    <source>
        <dbReference type="Proteomes" id="UP000075243"/>
    </source>
</evidence>
<gene>
    <name evidence="1" type="ORF">KK1_048649</name>
</gene>
<dbReference type="CDD" id="cd09272">
    <property type="entry name" value="RNase_HI_RT_Ty1"/>
    <property type="match status" value="1"/>
</dbReference>
<organism evidence="1 2">
    <name type="scientific">Cajanus cajan</name>
    <name type="common">Pigeon pea</name>
    <name type="synonym">Cajanus indicus</name>
    <dbReference type="NCBI Taxonomy" id="3821"/>
    <lineage>
        <taxon>Eukaryota</taxon>
        <taxon>Viridiplantae</taxon>
        <taxon>Streptophyta</taxon>
        <taxon>Embryophyta</taxon>
        <taxon>Tracheophyta</taxon>
        <taxon>Spermatophyta</taxon>
        <taxon>Magnoliopsida</taxon>
        <taxon>eudicotyledons</taxon>
        <taxon>Gunneridae</taxon>
        <taxon>Pentapetalae</taxon>
        <taxon>rosids</taxon>
        <taxon>fabids</taxon>
        <taxon>Fabales</taxon>
        <taxon>Fabaceae</taxon>
        <taxon>Papilionoideae</taxon>
        <taxon>50 kb inversion clade</taxon>
        <taxon>NPAAA clade</taxon>
        <taxon>indigoferoid/millettioid clade</taxon>
        <taxon>Phaseoleae</taxon>
        <taxon>Cajanus</taxon>
    </lineage>
</organism>
<dbReference type="EMBL" id="AGCT01058848">
    <property type="protein sequence ID" value="KYP78744.1"/>
    <property type="molecule type" value="Genomic_DNA"/>
</dbReference>
<dbReference type="AlphaFoldDB" id="A0A151UHE9"/>
<keyword evidence="2" id="KW-1185">Reference proteome</keyword>
<proteinExistence type="predicted"/>
<sequence>MRSTTGYCVYLGKNLVSWMAKKQHRVSRSSTKAEFRSLVAIVAEITWIQSLLTELHAKHTKPPLIWCDILGVVLLTTNLVLHSKSKYFELDL</sequence>